<dbReference type="Proteomes" id="UP001222932">
    <property type="component" value="Unassembled WGS sequence"/>
</dbReference>
<dbReference type="InterPro" id="IPR036291">
    <property type="entry name" value="NAD(P)-bd_dom_sf"/>
</dbReference>
<gene>
    <name evidence="4" type="ORF">CspeluHIS016_0211090</name>
</gene>
<dbReference type="GO" id="GO:0016491">
    <property type="term" value="F:oxidoreductase activity"/>
    <property type="evidence" value="ECO:0007669"/>
    <property type="project" value="UniProtKB-KW"/>
</dbReference>
<evidence type="ECO:0000256" key="2">
    <source>
        <dbReference type="ARBA" id="ARBA00023002"/>
    </source>
</evidence>
<keyword evidence="2" id="KW-0560">Oxidoreductase</keyword>
<reference evidence="4" key="2">
    <citation type="submission" date="2023-06" db="EMBL/GenBank/DDBJ databases">
        <authorList>
            <person name="Kobayashi Y."/>
            <person name="Kayamori A."/>
            <person name="Aoki K."/>
            <person name="Shiwa Y."/>
            <person name="Fujita N."/>
            <person name="Sugita T."/>
            <person name="Iwasaki W."/>
            <person name="Tanaka N."/>
            <person name="Takashima M."/>
        </authorList>
    </citation>
    <scope>NUCLEOTIDE SEQUENCE</scope>
    <source>
        <strain evidence="4">HIS016</strain>
    </source>
</reference>
<evidence type="ECO:0000313" key="5">
    <source>
        <dbReference type="Proteomes" id="UP001222932"/>
    </source>
</evidence>
<keyword evidence="1" id="KW-0521">NADP</keyword>
<comment type="caution">
    <text evidence="4">The sequence shown here is derived from an EMBL/GenBank/DDBJ whole genome shotgun (WGS) entry which is preliminary data.</text>
</comment>
<sequence length="297" mass="32100">MAPTVAIFGATGDLGSHITAALVKRVQSGELNVVVLHRQGSNVTKLNLPSSVATRVLDCDNTSVDQVRQALAGVDVLISAAKQTPDGAKRFVETLATLAKEPASIKVYIPSYFTANWAKDERENPANVYLHGKCMLLDHTISLGVPTTYIANGLFEWAFLDPAFFGVDPQANKLQLYGDALNAKFSYLSLPFLAEALAQLLLEPSFGPGQNYTFSEAEFTGHDVVEVFKKVHGTAPAISQFTDADVQRLRDASPGAGLGAAWRMHWGNGNWKAANLFEPKGVTKRSLEQAVREAAQK</sequence>
<dbReference type="Gene3D" id="3.40.50.720">
    <property type="entry name" value="NAD(P)-binding Rossmann-like Domain"/>
    <property type="match status" value="1"/>
</dbReference>
<accession>A0AAD3TSE5</accession>
<reference evidence="4" key="1">
    <citation type="journal article" date="2023" name="BMC Genomics">
        <title>Chromosome-level genome assemblies of Cutaneotrichosporon spp. (Trichosporonales, Basidiomycota) reveal imbalanced evolution between nucleotide sequences and chromosome synteny.</title>
        <authorList>
            <person name="Kobayashi Y."/>
            <person name="Kayamori A."/>
            <person name="Aoki K."/>
            <person name="Shiwa Y."/>
            <person name="Matsutani M."/>
            <person name="Fujita N."/>
            <person name="Sugita T."/>
            <person name="Iwasaki W."/>
            <person name="Tanaka N."/>
            <person name="Takashima M."/>
        </authorList>
    </citation>
    <scope>NUCLEOTIDE SEQUENCE</scope>
    <source>
        <strain evidence="4">HIS016</strain>
    </source>
</reference>
<dbReference type="PANTHER" id="PTHR47706:SF9">
    <property type="entry name" value="NMRA-LIKE DOMAIN-CONTAINING PROTEIN-RELATED"/>
    <property type="match status" value="1"/>
</dbReference>
<feature type="domain" description="NmrA-like" evidence="3">
    <location>
        <begin position="4"/>
        <end position="235"/>
    </location>
</feature>
<dbReference type="SUPFAM" id="SSF51735">
    <property type="entry name" value="NAD(P)-binding Rossmann-fold domains"/>
    <property type="match status" value="1"/>
</dbReference>
<name>A0AAD3TSE5_9TREE</name>
<dbReference type="PANTHER" id="PTHR47706">
    <property type="entry name" value="NMRA-LIKE FAMILY PROTEIN"/>
    <property type="match status" value="1"/>
</dbReference>
<evidence type="ECO:0000256" key="1">
    <source>
        <dbReference type="ARBA" id="ARBA00022857"/>
    </source>
</evidence>
<dbReference type="Pfam" id="PF05368">
    <property type="entry name" value="NmrA"/>
    <property type="match status" value="1"/>
</dbReference>
<dbReference type="InterPro" id="IPR051609">
    <property type="entry name" value="NmrA/Isoflavone_reductase-like"/>
</dbReference>
<organism evidence="4 5">
    <name type="scientific">Cutaneotrichosporon spelunceum</name>
    <dbReference type="NCBI Taxonomy" id="1672016"/>
    <lineage>
        <taxon>Eukaryota</taxon>
        <taxon>Fungi</taxon>
        <taxon>Dikarya</taxon>
        <taxon>Basidiomycota</taxon>
        <taxon>Agaricomycotina</taxon>
        <taxon>Tremellomycetes</taxon>
        <taxon>Trichosporonales</taxon>
        <taxon>Trichosporonaceae</taxon>
        <taxon>Cutaneotrichosporon</taxon>
    </lineage>
</organism>
<protein>
    <recommendedName>
        <fullName evidence="3">NmrA-like domain-containing protein</fullName>
    </recommendedName>
</protein>
<dbReference type="AlphaFoldDB" id="A0AAD3TSE5"/>
<dbReference type="InterPro" id="IPR008030">
    <property type="entry name" value="NmrA-like"/>
</dbReference>
<keyword evidence="5" id="KW-1185">Reference proteome</keyword>
<evidence type="ECO:0000313" key="4">
    <source>
        <dbReference type="EMBL" id="GMK56053.1"/>
    </source>
</evidence>
<proteinExistence type="predicted"/>
<evidence type="ECO:0000259" key="3">
    <source>
        <dbReference type="Pfam" id="PF05368"/>
    </source>
</evidence>
<dbReference type="EMBL" id="BTCM01000002">
    <property type="protein sequence ID" value="GMK56053.1"/>
    <property type="molecule type" value="Genomic_DNA"/>
</dbReference>